<protein>
    <submittedName>
        <fullName evidence="2">ATP-binding cassette sub-family F member 1, putative</fullName>
    </submittedName>
</protein>
<accession>U6H4U0</accession>
<keyword evidence="2" id="KW-0067">ATP-binding</keyword>
<dbReference type="AlphaFoldDB" id="U6H4U0"/>
<dbReference type="VEuPathDB" id="ToxoDB:EPH_0022540"/>
<dbReference type="GO" id="GO:0005524">
    <property type="term" value="F:ATP binding"/>
    <property type="evidence" value="ECO:0007669"/>
    <property type="project" value="UniProtKB-KW"/>
</dbReference>
<organism evidence="2 3">
    <name type="scientific">Eimeria praecox</name>
    <dbReference type="NCBI Taxonomy" id="51316"/>
    <lineage>
        <taxon>Eukaryota</taxon>
        <taxon>Sar</taxon>
        <taxon>Alveolata</taxon>
        <taxon>Apicomplexa</taxon>
        <taxon>Conoidasida</taxon>
        <taxon>Coccidia</taxon>
        <taxon>Eucoccidiorida</taxon>
        <taxon>Eimeriorina</taxon>
        <taxon>Eimeriidae</taxon>
        <taxon>Eimeria</taxon>
    </lineage>
</organism>
<sequence>MRGASEDDIRSALHEITEGKLDQTTEEYLIGMLQEEAPSNAAAAHDLIGPFILDAGLAKDDSESLQFIATGHTPNSRSSSKSIRRSSNSSSRHKQQKH</sequence>
<evidence type="ECO:0000313" key="2">
    <source>
        <dbReference type="EMBL" id="CDI86907.1"/>
    </source>
</evidence>
<dbReference type="OrthoDB" id="2110130at2759"/>
<evidence type="ECO:0000256" key="1">
    <source>
        <dbReference type="SAM" id="MobiDB-lite"/>
    </source>
</evidence>
<gene>
    <name evidence="2" type="ORF">EPH_0022540</name>
</gene>
<reference evidence="2" key="1">
    <citation type="submission" date="2013-10" db="EMBL/GenBank/DDBJ databases">
        <title>Genomic analysis of the causative agents of coccidiosis in chickens.</title>
        <authorList>
            <person name="Reid A.J."/>
            <person name="Blake D."/>
            <person name="Billington K."/>
            <person name="Browne H."/>
            <person name="Dunn M."/>
            <person name="Hung S."/>
            <person name="Kawahara F."/>
            <person name="Miranda-Saavedra D."/>
            <person name="Mourier T."/>
            <person name="Nagra H."/>
            <person name="Otto T.D."/>
            <person name="Rawlings N."/>
            <person name="Sanchez A."/>
            <person name="Sanders M."/>
            <person name="Subramaniam C."/>
            <person name="Tay Y."/>
            <person name="Dear P."/>
            <person name="Doerig C."/>
            <person name="Gruber A."/>
            <person name="Parkinson J."/>
            <person name="Shirley M."/>
            <person name="Wan K.L."/>
            <person name="Berriman M."/>
            <person name="Tomley F."/>
            <person name="Pain A."/>
        </authorList>
    </citation>
    <scope>NUCLEOTIDE SEQUENCE [LARGE SCALE GENOMIC DNA]</scope>
    <source>
        <strain evidence="2">Houghton</strain>
    </source>
</reference>
<proteinExistence type="predicted"/>
<evidence type="ECO:0000313" key="3">
    <source>
        <dbReference type="Proteomes" id="UP000018201"/>
    </source>
</evidence>
<keyword evidence="2" id="KW-0547">Nucleotide-binding</keyword>
<feature type="compositionally biased region" description="Low complexity" evidence="1">
    <location>
        <begin position="76"/>
        <end position="90"/>
    </location>
</feature>
<feature type="region of interest" description="Disordered" evidence="1">
    <location>
        <begin position="68"/>
        <end position="98"/>
    </location>
</feature>
<keyword evidence="3" id="KW-1185">Reference proteome</keyword>
<name>U6H4U0_9EIME</name>
<dbReference type="EMBL" id="HG696275">
    <property type="protein sequence ID" value="CDI86907.1"/>
    <property type="molecule type" value="Genomic_DNA"/>
</dbReference>
<dbReference type="Proteomes" id="UP000018201">
    <property type="component" value="Unassembled WGS sequence"/>
</dbReference>
<reference evidence="2" key="2">
    <citation type="submission" date="2013-10" db="EMBL/GenBank/DDBJ databases">
        <authorList>
            <person name="Aslett M."/>
        </authorList>
    </citation>
    <scope>NUCLEOTIDE SEQUENCE [LARGE SCALE GENOMIC DNA]</scope>
    <source>
        <strain evidence="2">Houghton</strain>
    </source>
</reference>